<proteinExistence type="predicted"/>
<feature type="region of interest" description="Disordered" evidence="1">
    <location>
        <begin position="147"/>
        <end position="217"/>
    </location>
</feature>
<evidence type="ECO:0000256" key="1">
    <source>
        <dbReference type="SAM" id="MobiDB-lite"/>
    </source>
</evidence>
<gene>
    <name evidence="2" type="ORF">GPECTOR_57g529</name>
</gene>
<evidence type="ECO:0000313" key="3">
    <source>
        <dbReference type="Proteomes" id="UP000075714"/>
    </source>
</evidence>
<evidence type="ECO:0000313" key="2">
    <source>
        <dbReference type="EMBL" id="KXZ45239.1"/>
    </source>
</evidence>
<dbReference type="STRING" id="33097.A0A150G5T0"/>
<name>A0A150G5T0_GONPE</name>
<protein>
    <submittedName>
        <fullName evidence="2">Uncharacterized protein</fullName>
    </submittedName>
</protein>
<dbReference type="AlphaFoldDB" id="A0A150G5T0"/>
<organism evidence="2 3">
    <name type="scientific">Gonium pectorale</name>
    <name type="common">Green alga</name>
    <dbReference type="NCBI Taxonomy" id="33097"/>
    <lineage>
        <taxon>Eukaryota</taxon>
        <taxon>Viridiplantae</taxon>
        <taxon>Chlorophyta</taxon>
        <taxon>core chlorophytes</taxon>
        <taxon>Chlorophyceae</taxon>
        <taxon>CS clade</taxon>
        <taxon>Chlamydomonadales</taxon>
        <taxon>Volvocaceae</taxon>
        <taxon>Gonium</taxon>
    </lineage>
</organism>
<comment type="caution">
    <text evidence="2">The sequence shown here is derived from an EMBL/GenBank/DDBJ whole genome shotgun (WGS) entry which is preliminary data.</text>
</comment>
<feature type="compositionally biased region" description="Gly residues" evidence="1">
    <location>
        <begin position="177"/>
        <end position="217"/>
    </location>
</feature>
<dbReference type="EMBL" id="LSYV01000058">
    <property type="protein sequence ID" value="KXZ45239.1"/>
    <property type="molecule type" value="Genomic_DNA"/>
</dbReference>
<reference evidence="3" key="1">
    <citation type="journal article" date="2016" name="Nat. Commun.">
        <title>The Gonium pectorale genome demonstrates co-option of cell cycle regulation during the evolution of multicellularity.</title>
        <authorList>
            <person name="Hanschen E.R."/>
            <person name="Marriage T.N."/>
            <person name="Ferris P.J."/>
            <person name="Hamaji T."/>
            <person name="Toyoda A."/>
            <person name="Fujiyama A."/>
            <person name="Neme R."/>
            <person name="Noguchi H."/>
            <person name="Minakuchi Y."/>
            <person name="Suzuki M."/>
            <person name="Kawai-Toyooka H."/>
            <person name="Smith D.R."/>
            <person name="Sparks H."/>
            <person name="Anderson J."/>
            <person name="Bakaric R."/>
            <person name="Luria V."/>
            <person name="Karger A."/>
            <person name="Kirschner M.W."/>
            <person name="Durand P.M."/>
            <person name="Michod R.E."/>
            <person name="Nozaki H."/>
            <person name="Olson B.J."/>
        </authorList>
    </citation>
    <scope>NUCLEOTIDE SEQUENCE [LARGE SCALE GENOMIC DNA]</scope>
    <source>
        <strain evidence="3">NIES-2863</strain>
    </source>
</reference>
<dbReference type="OrthoDB" id="546036at2759"/>
<sequence>MASPAAGRSAAATPGASAAAAATGAPVAAAAATTAAAPRTPTFAQACGNGTLWTLLPQKDDPTGSDLIRQMVQFQLHCQAVGNMVGIFHTFWIRCLELPPEQGGGVGGALCAQLAAAYEASLDAKKHSAPPRLPAWLQAKCKALPNPAWHKPFKSGREAERTARDPAPQQQQQQQSGGSGGGGGGGSGSGSGGGGGSGSGGSGSGGGGGGGSGSGSGGGGGGTVIGLLFSLVQMPPPAPAQLQYLAPLQQQQQQHGRPPAQPSMEPHAGLVAAARALVGGGEREWLELLDRCWRVVELEWNRPWSAYLEAGQGSERRGGEGGSEALSWELVRRVRRGLLTAARGILPGPLQLGERG</sequence>
<feature type="compositionally biased region" description="Basic and acidic residues" evidence="1">
    <location>
        <begin position="155"/>
        <end position="164"/>
    </location>
</feature>
<keyword evidence="3" id="KW-1185">Reference proteome</keyword>
<accession>A0A150G5T0</accession>
<dbReference type="Proteomes" id="UP000075714">
    <property type="component" value="Unassembled WGS sequence"/>
</dbReference>